<accession>A0AAW7XB76</accession>
<name>A0AAW7XB76_9GAMM</name>
<dbReference type="Proteomes" id="UP001169760">
    <property type="component" value="Unassembled WGS sequence"/>
</dbReference>
<dbReference type="Gene3D" id="3.40.50.10610">
    <property type="entry name" value="ABC-type transport auxiliary lipoprotein component"/>
    <property type="match status" value="1"/>
</dbReference>
<dbReference type="Pfam" id="PF03886">
    <property type="entry name" value="ABC_trans_aux"/>
    <property type="match status" value="1"/>
</dbReference>
<evidence type="ECO:0000313" key="3">
    <source>
        <dbReference type="Proteomes" id="UP001169760"/>
    </source>
</evidence>
<proteinExistence type="predicted"/>
<reference evidence="2" key="1">
    <citation type="submission" date="2023-07" db="EMBL/GenBank/DDBJ databases">
        <title>Genome content predicts the carbon catabolic preferences of heterotrophic bacteria.</title>
        <authorList>
            <person name="Gralka M."/>
        </authorList>
    </citation>
    <scope>NUCLEOTIDE SEQUENCE</scope>
    <source>
        <strain evidence="2">I3M17_2</strain>
    </source>
</reference>
<organism evidence="2 3">
    <name type="scientific">Saccharophagus degradans</name>
    <dbReference type="NCBI Taxonomy" id="86304"/>
    <lineage>
        <taxon>Bacteria</taxon>
        <taxon>Pseudomonadati</taxon>
        <taxon>Pseudomonadota</taxon>
        <taxon>Gammaproteobacteria</taxon>
        <taxon>Cellvibrionales</taxon>
        <taxon>Cellvibrionaceae</taxon>
        <taxon>Saccharophagus</taxon>
    </lineage>
</organism>
<feature type="domain" description="ABC-type transport auxiliary lipoprotein component" evidence="1">
    <location>
        <begin position="51"/>
        <end position="209"/>
    </location>
</feature>
<dbReference type="RefSeq" id="WP_303493277.1">
    <property type="nucleotide sequence ID" value="NZ_JAUOPB010000010.1"/>
</dbReference>
<sequence>MMNKSNSIVNVNRLYMQAAKARKVLAGLVGASAIALIAGCVSPGPQTQFFSLFPAQSVTPIANKPQLSLGVGPVVLPEYAERAGVVSFTQGNGLRVAGYHAWAGSLNENIARVLAADISAALKADQIQSFPWDTRTRPDNQLRIVIEQFGGIRGENVKLVARWHQLDLKNKTDAKSGVVRLSVNLNDDAMETYIAGLNELINSFAVALAGQLDMAEG</sequence>
<comment type="caution">
    <text evidence="2">The sequence shown here is derived from an EMBL/GenBank/DDBJ whole genome shotgun (WGS) entry which is preliminary data.</text>
</comment>
<gene>
    <name evidence="2" type="ORF">Q4521_14490</name>
</gene>
<dbReference type="EMBL" id="JAUOPB010000010">
    <property type="protein sequence ID" value="MDO6423687.1"/>
    <property type="molecule type" value="Genomic_DNA"/>
</dbReference>
<dbReference type="SUPFAM" id="SSF159594">
    <property type="entry name" value="XCC0632-like"/>
    <property type="match status" value="1"/>
</dbReference>
<evidence type="ECO:0000259" key="1">
    <source>
        <dbReference type="Pfam" id="PF03886"/>
    </source>
</evidence>
<dbReference type="InterPro" id="IPR005586">
    <property type="entry name" value="ABC_trans_aux"/>
</dbReference>
<protein>
    <submittedName>
        <fullName evidence="2">PqiC family protein</fullName>
    </submittedName>
</protein>
<evidence type="ECO:0000313" key="2">
    <source>
        <dbReference type="EMBL" id="MDO6423687.1"/>
    </source>
</evidence>
<dbReference type="AlphaFoldDB" id="A0AAW7XB76"/>